<comment type="cofactor">
    <cofactor evidence="7 10">
        <name>Mg(2+)</name>
        <dbReference type="ChEBI" id="CHEBI:18420"/>
    </cofactor>
    <text evidence="7 10">Binds 1 Mg(2+) ion per subunit.</text>
</comment>
<dbReference type="PANTHER" id="PTHR20881">
    <property type="entry name" value="3-METHYL-2-OXOBUTANOATE HYDROXYMETHYLTRANSFERASE"/>
    <property type="match status" value="1"/>
</dbReference>
<comment type="catalytic activity">
    <reaction evidence="7">
        <text>(6R)-5,10-methylene-5,6,7,8-tetrahydrofolate + 3-methyl-2-oxobutanoate + H2O = 2-dehydropantoate + (6S)-5,6,7,8-tetrahydrofolate</text>
        <dbReference type="Rhea" id="RHEA:11824"/>
        <dbReference type="ChEBI" id="CHEBI:11561"/>
        <dbReference type="ChEBI" id="CHEBI:11851"/>
        <dbReference type="ChEBI" id="CHEBI:15377"/>
        <dbReference type="ChEBI" id="CHEBI:15636"/>
        <dbReference type="ChEBI" id="CHEBI:57453"/>
        <dbReference type="EC" id="2.1.2.11"/>
    </reaction>
</comment>
<evidence type="ECO:0000256" key="9">
    <source>
        <dbReference type="PIRSR" id="PIRSR000388-2"/>
    </source>
</evidence>
<dbReference type="InterPro" id="IPR040442">
    <property type="entry name" value="Pyrv_kinase-like_dom_sf"/>
</dbReference>
<keyword evidence="13" id="KW-1185">Reference proteome</keyword>
<organism evidence="12 13">
    <name type="scientific">Sphingomonas cremea</name>
    <dbReference type="NCBI Taxonomy" id="2904799"/>
    <lineage>
        <taxon>Bacteria</taxon>
        <taxon>Pseudomonadati</taxon>
        <taxon>Pseudomonadota</taxon>
        <taxon>Alphaproteobacteria</taxon>
        <taxon>Sphingomonadales</taxon>
        <taxon>Sphingomonadaceae</taxon>
        <taxon>Sphingomonas</taxon>
    </lineage>
</organism>
<dbReference type="RefSeq" id="WP_235068388.1">
    <property type="nucleotide sequence ID" value="NZ_JAKFGM010000003.1"/>
</dbReference>
<dbReference type="PANTHER" id="PTHR20881:SF0">
    <property type="entry name" value="3-METHYL-2-OXOBUTANOATE HYDROXYMETHYLTRANSFERASE"/>
    <property type="match status" value="1"/>
</dbReference>
<keyword evidence="7" id="KW-0963">Cytoplasm</keyword>
<protein>
    <recommendedName>
        <fullName evidence="7">3-methyl-2-oxobutanoate hydroxymethyltransferase</fullName>
        <ecNumber evidence="7">2.1.2.11</ecNumber>
    </recommendedName>
    <alternativeName>
        <fullName evidence="7">Ketopantoate hydroxymethyltransferase</fullName>
        <shortName evidence="7">KPHMT</shortName>
    </alternativeName>
</protein>
<gene>
    <name evidence="7 12" type="primary">panB</name>
    <name evidence="12" type="ORF">LVY65_11480</name>
</gene>
<dbReference type="HAMAP" id="MF_00156">
    <property type="entry name" value="PanB"/>
    <property type="match status" value="1"/>
</dbReference>
<accession>A0A9X1U607</accession>
<feature type="binding site" evidence="7 9">
    <location>
        <position position="135"/>
    </location>
    <ligand>
        <name>3-methyl-2-oxobutanoate</name>
        <dbReference type="ChEBI" id="CHEBI:11851"/>
    </ligand>
</feature>
<dbReference type="InterPro" id="IPR003700">
    <property type="entry name" value="Pantoate_hydroxy_MeTrfase"/>
</dbReference>
<dbReference type="PIRSF" id="PIRSF000388">
    <property type="entry name" value="Pantoate_hydroxy_MeTrfase"/>
    <property type="match status" value="1"/>
</dbReference>
<keyword evidence="7 10" id="KW-0460">Magnesium</keyword>
<comment type="subunit">
    <text evidence="3 7">Homodecamer; pentamer of dimers.</text>
</comment>
<feature type="binding site" evidence="7 10">
    <location>
        <position position="137"/>
    </location>
    <ligand>
        <name>Mg(2+)</name>
        <dbReference type="ChEBI" id="CHEBI:18420"/>
    </ligand>
</feature>
<evidence type="ECO:0000256" key="3">
    <source>
        <dbReference type="ARBA" id="ARBA00011424"/>
    </source>
</evidence>
<proteinExistence type="inferred from homology"/>
<dbReference type="FunFam" id="3.20.20.60:FF:000003">
    <property type="entry name" value="3-methyl-2-oxobutanoate hydroxymethyltransferase"/>
    <property type="match status" value="1"/>
</dbReference>
<feature type="binding site" evidence="7 10">
    <location>
        <position position="66"/>
    </location>
    <ligand>
        <name>Mg(2+)</name>
        <dbReference type="ChEBI" id="CHEBI:18420"/>
    </ligand>
</feature>
<evidence type="ECO:0000256" key="7">
    <source>
        <dbReference type="HAMAP-Rule" id="MF_00156"/>
    </source>
</evidence>
<dbReference type="SUPFAM" id="SSF51621">
    <property type="entry name" value="Phosphoenolpyruvate/pyruvate domain"/>
    <property type="match status" value="1"/>
</dbReference>
<reference evidence="12" key="1">
    <citation type="submission" date="2022-01" db="EMBL/GenBank/DDBJ databases">
        <authorList>
            <person name="Jo J.-H."/>
            <person name="Im W.-T."/>
        </authorList>
    </citation>
    <scope>NUCLEOTIDE SEQUENCE</scope>
    <source>
        <strain evidence="12">G124</strain>
    </source>
</reference>
<feature type="binding site" evidence="7 9">
    <location>
        <position position="105"/>
    </location>
    <ligand>
        <name>3-methyl-2-oxobutanoate</name>
        <dbReference type="ChEBI" id="CHEBI:11851"/>
    </ligand>
</feature>
<dbReference type="CDD" id="cd06557">
    <property type="entry name" value="KPHMT-like"/>
    <property type="match status" value="1"/>
</dbReference>
<dbReference type="GO" id="GO:0003864">
    <property type="term" value="F:3-methyl-2-oxobutanoate hydroxymethyltransferase activity"/>
    <property type="evidence" value="ECO:0007669"/>
    <property type="project" value="UniProtKB-UniRule"/>
</dbReference>
<evidence type="ECO:0000256" key="1">
    <source>
        <dbReference type="ARBA" id="ARBA00005033"/>
    </source>
</evidence>
<keyword evidence="4 7" id="KW-0566">Pantothenate biosynthesis</keyword>
<evidence type="ECO:0000256" key="10">
    <source>
        <dbReference type="PIRSR" id="PIRSR000388-3"/>
    </source>
</evidence>
<evidence type="ECO:0000256" key="11">
    <source>
        <dbReference type="SAM" id="MobiDB-lite"/>
    </source>
</evidence>
<feature type="compositionally biased region" description="Polar residues" evidence="11">
    <location>
        <begin position="1"/>
        <end position="14"/>
    </location>
</feature>
<keyword evidence="5 7" id="KW-0808">Transferase</keyword>
<dbReference type="InterPro" id="IPR015813">
    <property type="entry name" value="Pyrv/PenolPyrv_kinase-like_dom"/>
</dbReference>
<evidence type="ECO:0000256" key="4">
    <source>
        <dbReference type="ARBA" id="ARBA00022655"/>
    </source>
</evidence>
<evidence type="ECO:0000313" key="12">
    <source>
        <dbReference type="EMBL" id="MCF2515681.1"/>
    </source>
</evidence>
<dbReference type="GO" id="GO:0005737">
    <property type="term" value="C:cytoplasm"/>
    <property type="evidence" value="ECO:0007669"/>
    <property type="project" value="UniProtKB-SubCell"/>
</dbReference>
<comment type="caution">
    <text evidence="12">The sequence shown here is derived from an EMBL/GenBank/DDBJ whole genome shotgun (WGS) entry which is preliminary data.</text>
</comment>
<evidence type="ECO:0000256" key="8">
    <source>
        <dbReference type="PIRSR" id="PIRSR000388-1"/>
    </source>
</evidence>
<feature type="binding site" evidence="7 9">
    <location>
        <begin position="66"/>
        <end position="67"/>
    </location>
    <ligand>
        <name>3-methyl-2-oxobutanoate</name>
        <dbReference type="ChEBI" id="CHEBI:11851"/>
    </ligand>
</feature>
<feature type="binding site" evidence="7 10">
    <location>
        <position position="105"/>
    </location>
    <ligand>
        <name>Mg(2+)</name>
        <dbReference type="ChEBI" id="CHEBI:18420"/>
    </ligand>
</feature>
<feature type="region of interest" description="Disordered" evidence="11">
    <location>
        <begin position="1"/>
        <end position="23"/>
    </location>
</feature>
<keyword evidence="7 10" id="KW-0479">Metal-binding</keyword>
<dbReference type="GO" id="GO:0000287">
    <property type="term" value="F:magnesium ion binding"/>
    <property type="evidence" value="ECO:0007669"/>
    <property type="project" value="TreeGrafter"/>
</dbReference>
<dbReference type="NCBIfam" id="NF001452">
    <property type="entry name" value="PRK00311.1"/>
    <property type="match status" value="1"/>
</dbReference>
<comment type="subcellular location">
    <subcellularLocation>
        <location evidence="7">Cytoplasm</location>
    </subcellularLocation>
</comment>
<dbReference type="Gene3D" id="3.20.20.60">
    <property type="entry name" value="Phosphoenolpyruvate-binding domains"/>
    <property type="match status" value="1"/>
</dbReference>
<evidence type="ECO:0000256" key="2">
    <source>
        <dbReference type="ARBA" id="ARBA00008676"/>
    </source>
</evidence>
<comment type="similarity">
    <text evidence="2 7">Belongs to the PanB family.</text>
</comment>
<evidence type="ECO:0000256" key="6">
    <source>
        <dbReference type="ARBA" id="ARBA00056497"/>
    </source>
</evidence>
<dbReference type="AlphaFoldDB" id="A0A9X1U607"/>
<dbReference type="GO" id="GO:0015940">
    <property type="term" value="P:pantothenate biosynthetic process"/>
    <property type="evidence" value="ECO:0007669"/>
    <property type="project" value="UniProtKB-UniRule"/>
</dbReference>
<feature type="active site" description="Proton acceptor" evidence="7 8">
    <location>
        <position position="204"/>
    </location>
</feature>
<evidence type="ECO:0000313" key="13">
    <source>
        <dbReference type="Proteomes" id="UP001139410"/>
    </source>
</evidence>
<comment type="function">
    <text evidence="6 7">Catalyzes the reversible reaction in which hydroxymethyl group from 5,10-methylenetetrahydrofolate is transferred onto alpha-ketoisovalerate to form ketopantoate.</text>
</comment>
<dbReference type="Pfam" id="PF02548">
    <property type="entry name" value="Pantoate_transf"/>
    <property type="match status" value="1"/>
</dbReference>
<dbReference type="Proteomes" id="UP001139410">
    <property type="component" value="Unassembled WGS sequence"/>
</dbReference>
<dbReference type="NCBIfam" id="TIGR00222">
    <property type="entry name" value="panB"/>
    <property type="match status" value="1"/>
</dbReference>
<name>A0A9X1U607_9SPHN</name>
<dbReference type="EC" id="2.1.2.11" evidence="7"/>
<sequence>MSTFTIDTGTSRATPTPVPGKRMTVPAIRSRKKDGKTEQPLVMLTAYTMRMAQLLDPHCEMLLVGDSLGQVIYGLPSTVPVTMEMMCAHGAAVVRGSWHSLVGVDMPFGSYEASPEQAFQSASRIMKETGCAAVKLEGGEAMAPTIDFLTHRGIPVIGHVGLTPQAVNVLGGYGARGKNADEAKKIIGDAKAVADAGAFCIVVEGVMEEIAEKVTEAVAVPIIGIGASPKCDGQVLVTEDMLGLFERTPRFVKRYADMANEIGAAVATYAEEVRERSFPTEEQTYRPKK</sequence>
<comment type="pathway">
    <text evidence="1 7">Cofactor biosynthesis; (R)-pantothenate biosynthesis; (R)-pantoate from 3-methyl-2-oxobutanoate: step 1/2.</text>
</comment>
<dbReference type="EMBL" id="JAKFGM010000003">
    <property type="protein sequence ID" value="MCF2515681.1"/>
    <property type="molecule type" value="Genomic_DNA"/>
</dbReference>
<evidence type="ECO:0000256" key="5">
    <source>
        <dbReference type="ARBA" id="ARBA00022679"/>
    </source>
</evidence>